<proteinExistence type="predicted"/>
<reference evidence="1" key="1">
    <citation type="submission" date="2014-11" db="EMBL/GenBank/DDBJ databases">
        <authorList>
            <person name="Amaro Gonzalez C."/>
        </authorList>
    </citation>
    <scope>NUCLEOTIDE SEQUENCE</scope>
</reference>
<organism evidence="1">
    <name type="scientific">Anguilla anguilla</name>
    <name type="common">European freshwater eel</name>
    <name type="synonym">Muraena anguilla</name>
    <dbReference type="NCBI Taxonomy" id="7936"/>
    <lineage>
        <taxon>Eukaryota</taxon>
        <taxon>Metazoa</taxon>
        <taxon>Chordata</taxon>
        <taxon>Craniata</taxon>
        <taxon>Vertebrata</taxon>
        <taxon>Euteleostomi</taxon>
        <taxon>Actinopterygii</taxon>
        <taxon>Neopterygii</taxon>
        <taxon>Teleostei</taxon>
        <taxon>Anguilliformes</taxon>
        <taxon>Anguillidae</taxon>
        <taxon>Anguilla</taxon>
    </lineage>
</organism>
<dbReference type="AlphaFoldDB" id="A0A0E9RCB3"/>
<dbReference type="EMBL" id="GBXM01082437">
    <property type="protein sequence ID" value="JAH26140.1"/>
    <property type="molecule type" value="Transcribed_RNA"/>
</dbReference>
<accession>A0A0E9RCB3</accession>
<dbReference type="EMBL" id="GBXM01082310">
    <property type="protein sequence ID" value="JAH26267.1"/>
    <property type="molecule type" value="Transcribed_RNA"/>
</dbReference>
<name>A0A0E9RCB3_ANGAN</name>
<protein>
    <submittedName>
        <fullName evidence="1">Uncharacterized protein</fullName>
    </submittedName>
</protein>
<evidence type="ECO:0000313" key="1">
    <source>
        <dbReference type="EMBL" id="JAH26140.1"/>
    </source>
</evidence>
<reference evidence="1" key="2">
    <citation type="journal article" date="2015" name="Fish Shellfish Immunol.">
        <title>Early steps in the European eel (Anguilla anguilla)-Vibrio vulnificus interaction in the gills: Role of the RtxA13 toxin.</title>
        <authorList>
            <person name="Callol A."/>
            <person name="Pajuelo D."/>
            <person name="Ebbesson L."/>
            <person name="Teles M."/>
            <person name="MacKenzie S."/>
            <person name="Amaro C."/>
        </authorList>
    </citation>
    <scope>NUCLEOTIDE SEQUENCE</scope>
</reference>
<sequence length="34" mass="4288">MKSLLMNMYFNRYIFLCNIKCKYLTTVLHFDEFF</sequence>